<evidence type="ECO:0000313" key="3">
    <source>
        <dbReference type="Proteomes" id="UP001245285"/>
    </source>
</evidence>
<name>A0ABU3CJI0_9FLAO</name>
<protein>
    <submittedName>
        <fullName evidence="2">Uncharacterized protein</fullName>
    </submittedName>
</protein>
<dbReference type="RefSeq" id="WP_311494626.1">
    <property type="nucleotide sequence ID" value="NZ_JAVRHO010000008.1"/>
</dbReference>
<sequence>MVVAAVISFTLAVLLGAYLLIYVLQKKHPPKAIVFAHGTFAVLGILILLIYALTTKSHHKHWDSFTIFSIAAVVGLYLFFRDIRHKNVPKWVAVVHAGIALFGFVWILIHVLGF</sequence>
<dbReference type="EMBL" id="JAVRHO010000008">
    <property type="protein sequence ID" value="MDT0646456.1"/>
    <property type="molecule type" value="Genomic_DNA"/>
</dbReference>
<evidence type="ECO:0000313" key="2">
    <source>
        <dbReference type="EMBL" id="MDT0646456.1"/>
    </source>
</evidence>
<accession>A0ABU3CJI0</accession>
<organism evidence="2 3">
    <name type="scientific">Autumnicola lenta</name>
    <dbReference type="NCBI Taxonomy" id="3075593"/>
    <lineage>
        <taxon>Bacteria</taxon>
        <taxon>Pseudomonadati</taxon>
        <taxon>Bacteroidota</taxon>
        <taxon>Flavobacteriia</taxon>
        <taxon>Flavobacteriales</taxon>
        <taxon>Flavobacteriaceae</taxon>
        <taxon>Autumnicola</taxon>
    </lineage>
</organism>
<dbReference type="Proteomes" id="UP001245285">
    <property type="component" value="Unassembled WGS sequence"/>
</dbReference>
<reference evidence="2 3" key="1">
    <citation type="submission" date="2023-09" db="EMBL/GenBank/DDBJ databases">
        <authorList>
            <person name="Rey-Velasco X."/>
        </authorList>
    </citation>
    <scope>NUCLEOTIDE SEQUENCE [LARGE SCALE GENOMIC DNA]</scope>
    <source>
        <strain evidence="2 3">F260</strain>
    </source>
</reference>
<feature type="transmembrane region" description="Helical" evidence="1">
    <location>
        <begin position="92"/>
        <end position="112"/>
    </location>
</feature>
<feature type="transmembrane region" description="Helical" evidence="1">
    <location>
        <begin position="6"/>
        <end position="25"/>
    </location>
</feature>
<keyword evidence="1" id="KW-0472">Membrane</keyword>
<gene>
    <name evidence="2" type="ORF">RM545_07130</name>
</gene>
<evidence type="ECO:0000256" key="1">
    <source>
        <dbReference type="SAM" id="Phobius"/>
    </source>
</evidence>
<feature type="transmembrane region" description="Helical" evidence="1">
    <location>
        <begin position="64"/>
        <end position="80"/>
    </location>
</feature>
<feature type="transmembrane region" description="Helical" evidence="1">
    <location>
        <begin position="32"/>
        <end position="52"/>
    </location>
</feature>
<keyword evidence="3" id="KW-1185">Reference proteome</keyword>
<keyword evidence="1" id="KW-0812">Transmembrane</keyword>
<comment type="caution">
    <text evidence="2">The sequence shown here is derived from an EMBL/GenBank/DDBJ whole genome shotgun (WGS) entry which is preliminary data.</text>
</comment>
<proteinExistence type="predicted"/>
<keyword evidence="1" id="KW-1133">Transmembrane helix</keyword>